<comment type="caution">
    <text evidence="8">The sequence shown here is derived from an EMBL/GenBank/DDBJ whole genome shotgun (WGS) entry which is preliminary data.</text>
</comment>
<evidence type="ECO:0000313" key="8">
    <source>
        <dbReference type="EMBL" id="MFD2698190.1"/>
    </source>
</evidence>
<evidence type="ECO:0000313" key="9">
    <source>
        <dbReference type="Proteomes" id="UP001597357"/>
    </source>
</evidence>
<proteinExistence type="predicted"/>
<feature type="domain" description="Cardiolipin synthase N-terminal" evidence="7">
    <location>
        <begin position="24"/>
        <end position="57"/>
    </location>
</feature>
<keyword evidence="9" id="KW-1185">Reference proteome</keyword>
<keyword evidence="2" id="KW-1003">Cell membrane</keyword>
<dbReference type="InterPro" id="IPR027379">
    <property type="entry name" value="CLS_N"/>
</dbReference>
<evidence type="ECO:0000256" key="5">
    <source>
        <dbReference type="ARBA" id="ARBA00023136"/>
    </source>
</evidence>
<evidence type="ECO:0000256" key="6">
    <source>
        <dbReference type="SAM" id="Phobius"/>
    </source>
</evidence>
<dbReference type="EMBL" id="JBHULZ010000041">
    <property type="protein sequence ID" value="MFD2698190.1"/>
    <property type="molecule type" value="Genomic_DNA"/>
</dbReference>
<feature type="transmembrane region" description="Helical" evidence="6">
    <location>
        <begin position="35"/>
        <end position="57"/>
    </location>
</feature>
<evidence type="ECO:0000259" key="7">
    <source>
        <dbReference type="Pfam" id="PF13396"/>
    </source>
</evidence>
<keyword evidence="3 6" id="KW-0812">Transmembrane</keyword>
<protein>
    <submittedName>
        <fullName evidence="8">PLDc N-terminal domain-containing protein</fullName>
    </submittedName>
</protein>
<organism evidence="8 9">
    <name type="scientific">Mesonia sediminis</name>
    <dbReference type="NCBI Taxonomy" id="1703946"/>
    <lineage>
        <taxon>Bacteria</taxon>
        <taxon>Pseudomonadati</taxon>
        <taxon>Bacteroidota</taxon>
        <taxon>Flavobacteriia</taxon>
        <taxon>Flavobacteriales</taxon>
        <taxon>Flavobacteriaceae</taxon>
        <taxon>Mesonia</taxon>
    </lineage>
</organism>
<evidence type="ECO:0000256" key="1">
    <source>
        <dbReference type="ARBA" id="ARBA00004651"/>
    </source>
</evidence>
<comment type="subcellular location">
    <subcellularLocation>
        <location evidence="1">Cell membrane</location>
        <topology evidence="1">Multi-pass membrane protein</topology>
    </subcellularLocation>
</comment>
<evidence type="ECO:0000256" key="3">
    <source>
        <dbReference type="ARBA" id="ARBA00022692"/>
    </source>
</evidence>
<accession>A0ABW5SFL2</accession>
<dbReference type="RefSeq" id="WP_379047349.1">
    <property type="nucleotide sequence ID" value="NZ_JBHULZ010000041.1"/>
</dbReference>
<reference evidence="9" key="1">
    <citation type="journal article" date="2019" name="Int. J. Syst. Evol. Microbiol.">
        <title>The Global Catalogue of Microorganisms (GCM) 10K type strain sequencing project: providing services to taxonomists for standard genome sequencing and annotation.</title>
        <authorList>
            <consortium name="The Broad Institute Genomics Platform"/>
            <consortium name="The Broad Institute Genome Sequencing Center for Infectious Disease"/>
            <person name="Wu L."/>
            <person name="Ma J."/>
        </authorList>
    </citation>
    <scope>NUCLEOTIDE SEQUENCE [LARGE SCALE GENOMIC DNA]</scope>
    <source>
        <strain evidence="9">KCTC 42255</strain>
    </source>
</reference>
<evidence type="ECO:0000256" key="2">
    <source>
        <dbReference type="ARBA" id="ARBA00022475"/>
    </source>
</evidence>
<name>A0ABW5SFL2_9FLAO</name>
<keyword evidence="5 6" id="KW-0472">Membrane</keyword>
<gene>
    <name evidence="8" type="ORF">ACFSQ0_09325</name>
</gene>
<evidence type="ECO:0000256" key="4">
    <source>
        <dbReference type="ARBA" id="ARBA00022989"/>
    </source>
</evidence>
<keyword evidence="4 6" id="KW-1133">Transmembrane helix</keyword>
<sequence length="71" mass="7989">MMNIISSTTISLFLLFYVFCLGVSLYFILKNEKNSIAKVLWVLVALMFPILGSLIYFGNLALNKKAKPLEA</sequence>
<dbReference type="Proteomes" id="UP001597357">
    <property type="component" value="Unassembled WGS sequence"/>
</dbReference>
<feature type="transmembrane region" description="Helical" evidence="6">
    <location>
        <begin position="12"/>
        <end position="29"/>
    </location>
</feature>
<dbReference type="Pfam" id="PF13396">
    <property type="entry name" value="PLDc_N"/>
    <property type="match status" value="1"/>
</dbReference>